<gene>
    <name evidence="2" type="ORF">NEZAVI_LOCUS1186</name>
</gene>
<reference evidence="2" key="1">
    <citation type="submission" date="2022-01" db="EMBL/GenBank/DDBJ databases">
        <authorList>
            <person name="King R."/>
        </authorList>
    </citation>
    <scope>NUCLEOTIDE SEQUENCE</scope>
</reference>
<feature type="region of interest" description="Disordered" evidence="1">
    <location>
        <begin position="69"/>
        <end position="98"/>
    </location>
</feature>
<evidence type="ECO:0000313" key="3">
    <source>
        <dbReference type="Proteomes" id="UP001152798"/>
    </source>
</evidence>
<keyword evidence="3" id="KW-1185">Reference proteome</keyword>
<name>A0A9P0E7K7_NEZVI</name>
<organism evidence="2 3">
    <name type="scientific">Nezara viridula</name>
    <name type="common">Southern green stink bug</name>
    <name type="synonym">Cimex viridulus</name>
    <dbReference type="NCBI Taxonomy" id="85310"/>
    <lineage>
        <taxon>Eukaryota</taxon>
        <taxon>Metazoa</taxon>
        <taxon>Ecdysozoa</taxon>
        <taxon>Arthropoda</taxon>
        <taxon>Hexapoda</taxon>
        <taxon>Insecta</taxon>
        <taxon>Pterygota</taxon>
        <taxon>Neoptera</taxon>
        <taxon>Paraneoptera</taxon>
        <taxon>Hemiptera</taxon>
        <taxon>Heteroptera</taxon>
        <taxon>Panheteroptera</taxon>
        <taxon>Pentatomomorpha</taxon>
        <taxon>Pentatomoidea</taxon>
        <taxon>Pentatomidae</taxon>
        <taxon>Pentatominae</taxon>
        <taxon>Nezara</taxon>
    </lineage>
</organism>
<feature type="compositionally biased region" description="Basic and acidic residues" evidence="1">
    <location>
        <begin position="80"/>
        <end position="98"/>
    </location>
</feature>
<proteinExistence type="predicted"/>
<dbReference type="Proteomes" id="UP001152798">
    <property type="component" value="Chromosome 1"/>
</dbReference>
<accession>A0A9P0E7K7</accession>
<dbReference type="AlphaFoldDB" id="A0A9P0E7K7"/>
<protein>
    <submittedName>
        <fullName evidence="2">Uncharacterized protein</fullName>
    </submittedName>
</protein>
<dbReference type="EMBL" id="OV725077">
    <property type="protein sequence ID" value="CAH1389892.1"/>
    <property type="molecule type" value="Genomic_DNA"/>
</dbReference>
<sequence>MGNTPEDLSQVEGNSQGLTVILRVTFEILKKKVDIRKWTWTRHVIRKNNITWIRLFMDWYPRQHEKTGCPPTDWDTNEEDLGRSNLEESSIGEERVETDGTGSLLSMVAREAECGTLGGRGGGSRELCQRDRSPLSRAPLPPVLVRLGRRKVVWDRNYRQKDKDAKFK</sequence>
<evidence type="ECO:0000313" key="2">
    <source>
        <dbReference type="EMBL" id="CAH1389892.1"/>
    </source>
</evidence>
<evidence type="ECO:0000256" key="1">
    <source>
        <dbReference type="SAM" id="MobiDB-lite"/>
    </source>
</evidence>